<evidence type="ECO:0000313" key="2">
    <source>
        <dbReference type="Proteomes" id="UP000789719"/>
    </source>
</evidence>
<protein>
    <submittedName>
        <fullName evidence="1">Uncharacterized protein</fullName>
    </submittedName>
</protein>
<dbReference type="EMBL" id="CAKKNT010000010">
    <property type="protein sequence ID" value="CAH0418499.1"/>
    <property type="molecule type" value="Genomic_DNA"/>
</dbReference>
<comment type="caution">
    <text evidence="1">The sequence shown here is derived from an EMBL/GenBank/DDBJ whole genome shotgun (WGS) entry which is preliminary data.</text>
</comment>
<reference evidence="1 2" key="1">
    <citation type="submission" date="2021-11" db="EMBL/GenBank/DDBJ databases">
        <authorList>
            <person name="Depoorter E."/>
        </authorList>
    </citation>
    <scope>NUCLEOTIDE SEQUENCE [LARGE SCALE GENOMIC DNA]</scope>
    <source>
        <strain evidence="1 2">LMG 24286</strain>
    </source>
</reference>
<sequence>MMTKANLGGTTFVYNVLHDIINYVVGDFFY</sequence>
<keyword evidence="2" id="KW-1185">Reference proteome</keyword>
<name>A0ABN8BPM9_9LACO</name>
<evidence type="ECO:0000313" key="1">
    <source>
        <dbReference type="EMBL" id="CAH0418499.1"/>
    </source>
</evidence>
<proteinExistence type="predicted"/>
<gene>
    <name evidence="1" type="ORF">WGH24286_00917</name>
</gene>
<accession>A0ABN8BPM9</accession>
<dbReference type="Proteomes" id="UP000789719">
    <property type="component" value="Unassembled WGS sequence"/>
</dbReference>
<organism evidence="1 2">
    <name type="scientific">Periweissella ghanensis</name>
    <dbReference type="NCBI Taxonomy" id="467997"/>
    <lineage>
        <taxon>Bacteria</taxon>
        <taxon>Bacillati</taxon>
        <taxon>Bacillota</taxon>
        <taxon>Bacilli</taxon>
        <taxon>Lactobacillales</taxon>
        <taxon>Lactobacillaceae</taxon>
        <taxon>Periweissella</taxon>
    </lineage>
</organism>